<feature type="compositionally biased region" description="Low complexity" evidence="3">
    <location>
        <begin position="770"/>
        <end position="818"/>
    </location>
</feature>
<feature type="region of interest" description="Disordered" evidence="3">
    <location>
        <begin position="749"/>
        <end position="818"/>
    </location>
</feature>
<evidence type="ECO:0000256" key="3">
    <source>
        <dbReference type="SAM" id="MobiDB-lite"/>
    </source>
</evidence>
<dbReference type="PANTHER" id="PTHR42693:SF53">
    <property type="entry name" value="ENDO-4-O-SULFATASE"/>
    <property type="match status" value="1"/>
</dbReference>
<dbReference type="GO" id="GO:0004065">
    <property type="term" value="F:arylsulfatase activity"/>
    <property type="evidence" value="ECO:0007669"/>
    <property type="project" value="TreeGrafter"/>
</dbReference>
<dbReference type="Gene3D" id="3.40.720.10">
    <property type="entry name" value="Alkaline Phosphatase, subunit A"/>
    <property type="match status" value="1"/>
</dbReference>
<accession>A0A383WHX2</accession>
<protein>
    <recommendedName>
        <fullName evidence="4">Sulfatase N-terminal domain-containing protein</fullName>
    </recommendedName>
</protein>
<name>A0A383WHX2_TETOB</name>
<evidence type="ECO:0000256" key="2">
    <source>
        <dbReference type="ARBA" id="ARBA00022801"/>
    </source>
</evidence>
<keyword evidence="6" id="KW-1185">Reference proteome</keyword>
<keyword evidence="2" id="KW-0378">Hydrolase</keyword>
<dbReference type="PANTHER" id="PTHR42693">
    <property type="entry name" value="ARYLSULFATASE FAMILY MEMBER"/>
    <property type="match status" value="1"/>
</dbReference>
<dbReference type="InterPro" id="IPR050738">
    <property type="entry name" value="Sulfatase"/>
</dbReference>
<gene>
    <name evidence="5" type="ORF">BQ4739_LOCUS17086</name>
</gene>
<dbReference type="Proteomes" id="UP000256970">
    <property type="component" value="Unassembled WGS sequence"/>
</dbReference>
<dbReference type="STRING" id="3088.A0A383WHX2"/>
<sequence length="894" mass="97244">MHTLSFLAALSEPQPKGVPIPPLAAGKRPNFIVILTDDQGWDDVGMLYPRDGTPAHPNTPNLDSFIRNGVLFNNFYTTPMCAQSRAALLTGRSYPKTGTMLVSGGYDFINRAEVTAGRFMQAAGYNTAHFGKWHNGRSLGYEPWHVGFEESWQPEQYIHLDNLMQHNGEYVQTHGLMEQVLMDKMLTWLDYQAGSSQPFFLYYAPNAIHRGSMRPGEGPKWTRPSPEAYKAKYRPLAAQYGISPSTTEVWAMLEYMDDVLGRLFDYLDGSAFKQDTYVMVMSDNGSEMFLGELPKSKRMPSRMQGYKRDVEEGGVRNYLTISGPGVQAGVIDSTLTDITDILPTIAALAGISENALPHKPWDGISLQNLVLAGDEAPSSGRRGTSKATQQQLERLVFSMGPMCWDANSVPKLAGDRRQIERPQPLLNFDSGGYANRELVKYYNLSADAKLQGFQNCIGVRHKEYKWIGRTNKVYRFQGDSHIELPCNEVTGEEGRRLAKLMSDAARAWWKSIVQDPDSMTKPVFYLGLSGWSVTNFLPDGAHERTPGHVTLLANGAHGFSNVGDRLCFATQVEMAGSYEVVVIYTAKSQGIFKLSVGSFDRIKAGAAPSLTAQLPALSILGGQYIGTIDLPASGSNKTETCFEMVGNTPGAVASTYLGVIRFTRLEPWQPVAVAAAGSGKAHAAAVRVRPGSIPPPKSMQRVSTASLPVLKPNRPGAVPVAVPAPGLDLTSGEMRWLVGVQKKQGAAAAAIGNSSGKQQGRKPGSKEPAHTAAAGKPAAAGALGGKAATASSRPATAAAKAAVRQPQQQQQQHTRVVHPSLRATPRMQLVEQEAIAAAVRLAAAGDSSKVDSSARWQQLRRQHMWPDGQTRLESMYSPYHSEGIELCRECQPQL</sequence>
<evidence type="ECO:0000259" key="4">
    <source>
        <dbReference type="Pfam" id="PF00884"/>
    </source>
</evidence>
<comment type="similarity">
    <text evidence="1">Belongs to the sulfatase family.</text>
</comment>
<dbReference type="InterPro" id="IPR000917">
    <property type="entry name" value="Sulfatase_N"/>
</dbReference>
<dbReference type="InterPro" id="IPR017850">
    <property type="entry name" value="Alkaline_phosphatase_core_sf"/>
</dbReference>
<feature type="domain" description="Sulfatase N-terminal" evidence="4">
    <location>
        <begin position="29"/>
        <end position="351"/>
    </location>
</feature>
<dbReference type="AlphaFoldDB" id="A0A383WHX2"/>
<organism evidence="5 6">
    <name type="scientific">Tetradesmus obliquus</name>
    <name type="common">Green alga</name>
    <name type="synonym">Acutodesmus obliquus</name>
    <dbReference type="NCBI Taxonomy" id="3088"/>
    <lineage>
        <taxon>Eukaryota</taxon>
        <taxon>Viridiplantae</taxon>
        <taxon>Chlorophyta</taxon>
        <taxon>core chlorophytes</taxon>
        <taxon>Chlorophyceae</taxon>
        <taxon>CS clade</taxon>
        <taxon>Sphaeropleales</taxon>
        <taxon>Scenedesmaceae</taxon>
        <taxon>Tetradesmus</taxon>
    </lineage>
</organism>
<dbReference type="Pfam" id="PF00884">
    <property type="entry name" value="Sulfatase"/>
    <property type="match status" value="1"/>
</dbReference>
<proteinExistence type="inferred from homology"/>
<evidence type="ECO:0000313" key="5">
    <source>
        <dbReference type="EMBL" id="SZX76714.1"/>
    </source>
</evidence>
<dbReference type="EMBL" id="FNXT01001265">
    <property type="protein sequence ID" value="SZX76714.1"/>
    <property type="molecule type" value="Genomic_DNA"/>
</dbReference>
<evidence type="ECO:0000256" key="1">
    <source>
        <dbReference type="ARBA" id="ARBA00008779"/>
    </source>
</evidence>
<reference evidence="5 6" key="1">
    <citation type="submission" date="2016-10" db="EMBL/GenBank/DDBJ databases">
        <authorList>
            <person name="Cai Z."/>
        </authorList>
    </citation>
    <scope>NUCLEOTIDE SEQUENCE [LARGE SCALE GENOMIC DNA]</scope>
</reference>
<evidence type="ECO:0000313" key="6">
    <source>
        <dbReference type="Proteomes" id="UP000256970"/>
    </source>
</evidence>
<dbReference type="SUPFAM" id="SSF53649">
    <property type="entry name" value="Alkaline phosphatase-like"/>
    <property type="match status" value="1"/>
</dbReference>